<organism evidence="1">
    <name type="scientific">Eucampia antarctica</name>
    <dbReference type="NCBI Taxonomy" id="49252"/>
    <lineage>
        <taxon>Eukaryota</taxon>
        <taxon>Sar</taxon>
        <taxon>Stramenopiles</taxon>
        <taxon>Ochrophyta</taxon>
        <taxon>Bacillariophyta</taxon>
        <taxon>Mediophyceae</taxon>
        <taxon>Biddulphiophycidae</taxon>
        <taxon>Hemiaulales</taxon>
        <taxon>Hemiaulaceae</taxon>
        <taxon>Eucampia</taxon>
    </lineage>
</organism>
<evidence type="ECO:0000313" key="1">
    <source>
        <dbReference type="EMBL" id="CAD9658192.1"/>
    </source>
</evidence>
<name>A0A7S2R1X0_9STRA</name>
<protein>
    <submittedName>
        <fullName evidence="1">Uncharacterized protein</fullName>
    </submittedName>
</protein>
<sequence>MVMIAIQATARRSAVVAVRHQQRRQMGGHAPAPEWTGIDKVVRGYFPQDHQLAGAILGGYGVVIALGMLKSKLSSSDEEPAPVVVAPVAAITGDIPSVESAEFDTFIENESNLMKWVDSLEK</sequence>
<gene>
    <name evidence="1" type="ORF">EANT1437_LOCUS1994</name>
</gene>
<dbReference type="EMBL" id="HBHI01003950">
    <property type="protein sequence ID" value="CAD9658192.1"/>
    <property type="molecule type" value="Transcribed_RNA"/>
</dbReference>
<reference evidence="1" key="1">
    <citation type="submission" date="2021-01" db="EMBL/GenBank/DDBJ databases">
        <authorList>
            <person name="Corre E."/>
            <person name="Pelletier E."/>
            <person name="Niang G."/>
            <person name="Scheremetjew M."/>
            <person name="Finn R."/>
            <person name="Kale V."/>
            <person name="Holt S."/>
            <person name="Cochrane G."/>
            <person name="Meng A."/>
            <person name="Brown T."/>
            <person name="Cohen L."/>
        </authorList>
    </citation>
    <scope>NUCLEOTIDE SEQUENCE</scope>
    <source>
        <strain evidence="1">CCMP1452</strain>
    </source>
</reference>
<accession>A0A7S2R1X0</accession>
<proteinExistence type="predicted"/>
<dbReference type="AlphaFoldDB" id="A0A7S2R1X0"/>